<gene>
    <name evidence="1" type="ORF">N7496_011238</name>
</gene>
<protein>
    <submittedName>
        <fullName evidence="1">Uncharacterized protein</fullName>
    </submittedName>
</protein>
<reference evidence="1" key="1">
    <citation type="submission" date="2022-11" db="EMBL/GenBank/DDBJ databases">
        <authorList>
            <person name="Petersen C."/>
        </authorList>
    </citation>
    <scope>NUCLEOTIDE SEQUENCE</scope>
    <source>
        <strain evidence="1">IBT 29864</strain>
    </source>
</reference>
<dbReference type="GeneID" id="81443330"/>
<dbReference type="EMBL" id="JAPZBS010000009">
    <property type="protein sequence ID" value="KAJ5358825.1"/>
    <property type="molecule type" value="Genomic_DNA"/>
</dbReference>
<accession>A0A9W9UXJ0</accession>
<name>A0A9W9UXJ0_9EURO</name>
<dbReference type="Proteomes" id="UP001147782">
    <property type="component" value="Unassembled WGS sequence"/>
</dbReference>
<keyword evidence="2" id="KW-1185">Reference proteome</keyword>
<proteinExistence type="predicted"/>
<evidence type="ECO:0000313" key="2">
    <source>
        <dbReference type="Proteomes" id="UP001147782"/>
    </source>
</evidence>
<dbReference type="AlphaFoldDB" id="A0A9W9UXJ0"/>
<reference evidence="1" key="2">
    <citation type="journal article" date="2023" name="IMA Fungus">
        <title>Comparative genomic study of the Penicillium genus elucidates a diverse pangenome and 15 lateral gene transfer events.</title>
        <authorList>
            <person name="Petersen C."/>
            <person name="Sorensen T."/>
            <person name="Nielsen M.R."/>
            <person name="Sondergaard T.E."/>
            <person name="Sorensen J.L."/>
            <person name="Fitzpatrick D.A."/>
            <person name="Frisvad J.C."/>
            <person name="Nielsen K.L."/>
        </authorList>
    </citation>
    <scope>NUCLEOTIDE SEQUENCE</scope>
    <source>
        <strain evidence="1">IBT 29864</strain>
    </source>
</reference>
<comment type="caution">
    <text evidence="1">The sequence shown here is derived from an EMBL/GenBank/DDBJ whole genome shotgun (WGS) entry which is preliminary data.</text>
</comment>
<organism evidence="1 2">
    <name type="scientific">Penicillium cataractarum</name>
    <dbReference type="NCBI Taxonomy" id="2100454"/>
    <lineage>
        <taxon>Eukaryota</taxon>
        <taxon>Fungi</taxon>
        <taxon>Dikarya</taxon>
        <taxon>Ascomycota</taxon>
        <taxon>Pezizomycotina</taxon>
        <taxon>Eurotiomycetes</taxon>
        <taxon>Eurotiomycetidae</taxon>
        <taxon>Eurotiales</taxon>
        <taxon>Aspergillaceae</taxon>
        <taxon>Penicillium</taxon>
    </lineage>
</organism>
<dbReference type="OrthoDB" id="4327458at2759"/>
<dbReference type="RefSeq" id="XP_056550111.1">
    <property type="nucleotide sequence ID" value="XM_056704151.1"/>
</dbReference>
<sequence>MPRVADHMAWKWYTSFKSKEDLNLPALTLEPDGLYRIHCNELFCRVPNCPKITPSDTLNNLRKHYAHRHPEIKLTGNSKRGGRPTLAEEHAAIDFHKALYNDHFATPGMTAAVPIKIEDSDSDLDTIKGEDIPWDS</sequence>
<evidence type="ECO:0000313" key="1">
    <source>
        <dbReference type="EMBL" id="KAJ5358825.1"/>
    </source>
</evidence>